<name>A0A8H4RHC1_9HELO</name>
<feature type="domain" description="Heterokaryon incompatibility" evidence="1">
    <location>
        <begin position="22"/>
        <end position="111"/>
    </location>
</feature>
<dbReference type="InterPro" id="IPR058525">
    <property type="entry name" value="DUF8212"/>
</dbReference>
<dbReference type="PANTHER" id="PTHR10622:SF10">
    <property type="entry name" value="HET DOMAIN-CONTAINING PROTEIN"/>
    <property type="match status" value="1"/>
</dbReference>
<dbReference type="Pfam" id="PF26640">
    <property type="entry name" value="DUF8212"/>
    <property type="match status" value="1"/>
</dbReference>
<dbReference type="AlphaFoldDB" id="A0A8H4RHC1"/>
<dbReference type="PANTHER" id="PTHR10622">
    <property type="entry name" value="HET DOMAIN-CONTAINING PROTEIN"/>
    <property type="match status" value="1"/>
</dbReference>
<gene>
    <name evidence="3" type="ORF">G7Y89_g8064</name>
</gene>
<feature type="domain" description="DUF8212" evidence="2">
    <location>
        <begin position="224"/>
        <end position="250"/>
    </location>
</feature>
<dbReference type="OrthoDB" id="674604at2759"/>
<dbReference type="EMBL" id="JAAMPI010000592">
    <property type="protein sequence ID" value="KAF4630077.1"/>
    <property type="molecule type" value="Genomic_DNA"/>
</dbReference>
<protein>
    <recommendedName>
        <fullName evidence="5">Heterokaryon incompatibility domain-containing protein</fullName>
    </recommendedName>
</protein>
<dbReference type="Pfam" id="PF06985">
    <property type="entry name" value="HET"/>
    <property type="match status" value="1"/>
</dbReference>
<evidence type="ECO:0008006" key="5">
    <source>
        <dbReference type="Google" id="ProtNLM"/>
    </source>
</evidence>
<dbReference type="InterPro" id="IPR010730">
    <property type="entry name" value="HET"/>
</dbReference>
<keyword evidence="4" id="KW-1185">Reference proteome</keyword>
<organism evidence="3 4">
    <name type="scientific">Cudoniella acicularis</name>
    <dbReference type="NCBI Taxonomy" id="354080"/>
    <lineage>
        <taxon>Eukaryota</taxon>
        <taxon>Fungi</taxon>
        <taxon>Dikarya</taxon>
        <taxon>Ascomycota</taxon>
        <taxon>Pezizomycotina</taxon>
        <taxon>Leotiomycetes</taxon>
        <taxon>Helotiales</taxon>
        <taxon>Tricladiaceae</taxon>
        <taxon>Cudoniella</taxon>
    </lineage>
</organism>
<reference evidence="3 4" key="1">
    <citation type="submission" date="2020-03" db="EMBL/GenBank/DDBJ databases">
        <title>Draft Genome Sequence of Cudoniella acicularis.</title>
        <authorList>
            <person name="Buettner E."/>
            <person name="Kellner H."/>
        </authorList>
    </citation>
    <scope>NUCLEOTIDE SEQUENCE [LARGE SCALE GENOMIC DNA]</scope>
    <source>
        <strain evidence="3 4">DSM 108380</strain>
    </source>
</reference>
<comment type="caution">
    <text evidence="3">The sequence shown here is derived from an EMBL/GenBank/DDBJ whole genome shotgun (WGS) entry which is preliminary data.</text>
</comment>
<evidence type="ECO:0000259" key="1">
    <source>
        <dbReference type="Pfam" id="PF06985"/>
    </source>
</evidence>
<evidence type="ECO:0000313" key="3">
    <source>
        <dbReference type="EMBL" id="KAF4630077.1"/>
    </source>
</evidence>
<accession>A0A8H4RHC1</accession>
<sequence>MRLLNTTTFLLEEFIGSNIPKYAILSHRWGSQEITFQDIQRIDTMSKAPTKSEGWFKIKGCCKQAVLAGYGWTWVDSCCIDKTSSAELSEAINSMFNWYRMAEVCYAYLSDVSILRPEDNDSTSNEFRNSKWFSRGWTLQELLAPENLVFFNRDWAHIGDRRHLWSFVSEATGIKDEVGWERASVAQKMSWASKRETTRSEDRAYSLMGLFGVNMPPLYGEGENAFIRLQLEILRTFDDESIFAWRDVKTVSGGMLARSPDAFQQSGDIRRFDNGDYDKPPYSMTNKGLRMEFPLLTARHFQMSIVDADDIYLAPLQCSFGYNNPMMAILLKHIKGSQFRRISPGELISMAEESLLISRLERDPDTRRTVHVKQGDDSDPFFRAPHTCRFSVGSNVASMNEFDVKGRYISKSEYGGFVFEARDEEAFYIGSVPGEEGVTVALEFTERADDDSQASLVTNRFIVVFNIYNARARLGILIPEGDETIQELLEKRVKPGDWMTDGHHLFPPKNLLMSGVEVTSRLTRALDGITYVAEISFEEPEALQDIRQMSELPNDEVESNPE</sequence>
<evidence type="ECO:0000313" key="4">
    <source>
        <dbReference type="Proteomes" id="UP000566819"/>
    </source>
</evidence>
<proteinExistence type="predicted"/>
<dbReference type="Proteomes" id="UP000566819">
    <property type="component" value="Unassembled WGS sequence"/>
</dbReference>
<evidence type="ECO:0000259" key="2">
    <source>
        <dbReference type="Pfam" id="PF26640"/>
    </source>
</evidence>